<dbReference type="Gene3D" id="1.20.1250.20">
    <property type="entry name" value="MFS general substrate transporter like domains"/>
    <property type="match status" value="2"/>
</dbReference>
<keyword evidence="8" id="KW-0762">Sugar transport</keyword>
<evidence type="ECO:0000256" key="1">
    <source>
        <dbReference type="ARBA" id="ARBA00004651"/>
    </source>
</evidence>
<keyword evidence="2" id="KW-1003">Cell membrane</keyword>
<evidence type="ECO:0000256" key="4">
    <source>
        <dbReference type="ARBA" id="ARBA00022989"/>
    </source>
</evidence>
<dbReference type="InterPro" id="IPR036259">
    <property type="entry name" value="MFS_trans_sf"/>
</dbReference>
<dbReference type="GO" id="GO:0005886">
    <property type="term" value="C:plasma membrane"/>
    <property type="evidence" value="ECO:0007669"/>
    <property type="project" value="UniProtKB-SubCell"/>
</dbReference>
<evidence type="ECO:0000259" key="7">
    <source>
        <dbReference type="PROSITE" id="PS50850"/>
    </source>
</evidence>
<keyword evidence="5 6" id="KW-0472">Membrane</keyword>
<dbReference type="GO" id="GO:0022857">
    <property type="term" value="F:transmembrane transporter activity"/>
    <property type="evidence" value="ECO:0007669"/>
    <property type="project" value="InterPro"/>
</dbReference>
<dbReference type="InterPro" id="IPR001958">
    <property type="entry name" value="Tet-R_TetA/multi-R_MdtG-like"/>
</dbReference>
<dbReference type="STRING" id="265726.KY46_12890"/>
<keyword evidence="9" id="KW-1185">Reference proteome</keyword>
<feature type="transmembrane region" description="Helical" evidence="6">
    <location>
        <begin position="203"/>
        <end position="224"/>
    </location>
</feature>
<keyword evidence="4 6" id="KW-1133">Transmembrane helix</keyword>
<feature type="transmembrane region" description="Helical" evidence="6">
    <location>
        <begin position="69"/>
        <end position="89"/>
    </location>
</feature>
<dbReference type="PATRIC" id="fig|265726.11.peg.793"/>
<dbReference type="RefSeq" id="WP_046221041.1">
    <property type="nucleotide sequence ID" value="NZ_JWYV01000010.1"/>
</dbReference>
<feature type="transmembrane region" description="Helical" evidence="6">
    <location>
        <begin position="268"/>
        <end position="285"/>
    </location>
</feature>
<dbReference type="Proteomes" id="UP000033633">
    <property type="component" value="Unassembled WGS sequence"/>
</dbReference>
<evidence type="ECO:0000256" key="5">
    <source>
        <dbReference type="ARBA" id="ARBA00023136"/>
    </source>
</evidence>
<dbReference type="CDD" id="cd17324">
    <property type="entry name" value="MFS_NepI_like"/>
    <property type="match status" value="1"/>
</dbReference>
<comment type="caution">
    <text evidence="8">The sequence shown here is derived from an EMBL/GenBank/DDBJ whole genome shotgun (WGS) entry which is preliminary data.</text>
</comment>
<sequence length="394" mass="40797">MPLALWALTLSAFAIGTTEFVIVGLVPTIAQDLSVSLPSAGLLVSLYALGVAIGAPVLTALTGRWPRKIVLLSLMTLFIAGNLMAWLAPGYESLIAARILTGLAHGVFFSIGSTIATSLVSKEKEASAIATMFTGLTVALVTGVPLGTWIGQLFGWRATFLIVALLGLIALIGSAFLVPANLKQSPPAMLKQQLAVLVNPRLLLVYAMTAVGYGGTFVAFTYLAPMLQQVTGLAEGAISVILLIYGVSVAAGNIWGGKLADSKGPVNALLWIFAALALVLLAFTFTAHSPVLAVLTVLVWGAFAFGNVPGLQVYVVQLAKRYTPQAVDVASGLNIAAFNVGIALGALIGGVVVEQMSLTDAPWIGAVIVMLAFALTWVSGRLDNTRAAVAPSSV</sequence>
<dbReference type="PROSITE" id="PS50850">
    <property type="entry name" value="MFS"/>
    <property type="match status" value="1"/>
</dbReference>
<feature type="transmembrane region" description="Helical" evidence="6">
    <location>
        <begin position="95"/>
        <end position="116"/>
    </location>
</feature>
<gene>
    <name evidence="8" type="ORF">KY46_12890</name>
</gene>
<dbReference type="OrthoDB" id="9788453at2"/>
<dbReference type="Pfam" id="PF07690">
    <property type="entry name" value="MFS_1"/>
    <property type="match status" value="1"/>
</dbReference>
<dbReference type="EMBL" id="JWYV01000010">
    <property type="protein sequence ID" value="KKC99533.1"/>
    <property type="molecule type" value="Genomic_DNA"/>
</dbReference>
<feature type="transmembrane region" description="Helical" evidence="6">
    <location>
        <begin position="291"/>
        <end position="315"/>
    </location>
</feature>
<organism evidence="8 9">
    <name type="scientific">Photobacterium halotolerans</name>
    <dbReference type="NCBI Taxonomy" id="265726"/>
    <lineage>
        <taxon>Bacteria</taxon>
        <taxon>Pseudomonadati</taxon>
        <taxon>Pseudomonadota</taxon>
        <taxon>Gammaproteobacteria</taxon>
        <taxon>Vibrionales</taxon>
        <taxon>Vibrionaceae</taxon>
        <taxon>Photobacterium</taxon>
    </lineage>
</organism>
<dbReference type="AlphaFoldDB" id="A0A0F5VBQ4"/>
<dbReference type="InterPro" id="IPR011701">
    <property type="entry name" value="MFS"/>
</dbReference>
<feature type="transmembrane region" description="Helical" evidence="6">
    <location>
        <begin position="38"/>
        <end position="62"/>
    </location>
</feature>
<accession>A0A0F5VBQ4</accession>
<evidence type="ECO:0000313" key="9">
    <source>
        <dbReference type="Proteomes" id="UP000033633"/>
    </source>
</evidence>
<evidence type="ECO:0000256" key="3">
    <source>
        <dbReference type="ARBA" id="ARBA00022692"/>
    </source>
</evidence>
<keyword evidence="8" id="KW-0813">Transport</keyword>
<feature type="domain" description="Major facilitator superfamily (MFS) profile" evidence="7">
    <location>
        <begin position="4"/>
        <end position="384"/>
    </location>
</feature>
<feature type="transmembrane region" description="Helical" evidence="6">
    <location>
        <begin position="128"/>
        <end position="150"/>
    </location>
</feature>
<feature type="transmembrane region" description="Helical" evidence="6">
    <location>
        <begin position="156"/>
        <end position="182"/>
    </location>
</feature>
<dbReference type="PANTHER" id="PTHR43124">
    <property type="entry name" value="PURINE EFFLUX PUMP PBUE"/>
    <property type="match status" value="1"/>
</dbReference>
<feature type="transmembrane region" description="Helical" evidence="6">
    <location>
        <begin position="361"/>
        <end position="378"/>
    </location>
</feature>
<dbReference type="InterPro" id="IPR020846">
    <property type="entry name" value="MFS_dom"/>
</dbReference>
<feature type="transmembrane region" description="Helical" evidence="6">
    <location>
        <begin position="236"/>
        <end position="256"/>
    </location>
</feature>
<dbReference type="PANTHER" id="PTHR43124:SF8">
    <property type="entry name" value="INNER MEMBRANE TRANSPORT PROTEIN YDHP"/>
    <property type="match status" value="1"/>
</dbReference>
<dbReference type="InterPro" id="IPR050189">
    <property type="entry name" value="MFS_Efflux_Transporters"/>
</dbReference>
<feature type="transmembrane region" description="Helical" evidence="6">
    <location>
        <begin position="327"/>
        <end position="349"/>
    </location>
</feature>
<name>A0A0F5VBQ4_9GAMM</name>
<dbReference type="PRINTS" id="PR01035">
    <property type="entry name" value="TCRTETA"/>
</dbReference>
<evidence type="ECO:0000256" key="2">
    <source>
        <dbReference type="ARBA" id="ARBA00022475"/>
    </source>
</evidence>
<evidence type="ECO:0000313" key="8">
    <source>
        <dbReference type="EMBL" id="KKC99533.1"/>
    </source>
</evidence>
<protein>
    <submittedName>
        <fullName evidence="8">MFS sugar transporter</fullName>
    </submittedName>
</protein>
<keyword evidence="3 6" id="KW-0812">Transmembrane</keyword>
<evidence type="ECO:0000256" key="6">
    <source>
        <dbReference type="SAM" id="Phobius"/>
    </source>
</evidence>
<comment type="subcellular location">
    <subcellularLocation>
        <location evidence="1">Cell membrane</location>
        <topology evidence="1">Multi-pass membrane protein</topology>
    </subcellularLocation>
</comment>
<proteinExistence type="predicted"/>
<dbReference type="SUPFAM" id="SSF103473">
    <property type="entry name" value="MFS general substrate transporter"/>
    <property type="match status" value="1"/>
</dbReference>
<reference evidence="8 9" key="1">
    <citation type="submission" date="2014-12" db="EMBL/GenBank/DDBJ databases">
        <title>Mercury Reductase activity and rhizosphere competence traits in the genome of root associated Photobacterium halotolerans MELD1.</title>
        <authorList>
            <person name="Mathew D.C."/>
            <person name="Huang C.-C."/>
        </authorList>
    </citation>
    <scope>NUCLEOTIDE SEQUENCE [LARGE SCALE GENOMIC DNA]</scope>
    <source>
        <strain evidence="8 9">MELD1</strain>
    </source>
</reference>